<evidence type="ECO:0000256" key="5">
    <source>
        <dbReference type="ARBA" id="ARBA00022777"/>
    </source>
</evidence>
<dbReference type="Proteomes" id="UP000322876">
    <property type="component" value="Unassembled WGS sequence"/>
</dbReference>
<organism evidence="8 9">
    <name type="scientific">Deferribacter autotrophicus</name>
    <dbReference type="NCBI Taxonomy" id="500465"/>
    <lineage>
        <taxon>Bacteria</taxon>
        <taxon>Pseudomonadati</taxon>
        <taxon>Deferribacterota</taxon>
        <taxon>Deferribacteres</taxon>
        <taxon>Deferribacterales</taxon>
        <taxon>Deferribacteraceae</taxon>
        <taxon>Deferribacter</taxon>
    </lineage>
</organism>
<proteinExistence type="predicted"/>
<dbReference type="FunFam" id="3.40.1190.20:FF:000003">
    <property type="entry name" value="Phosphomethylpyrimidine kinase ThiD"/>
    <property type="match status" value="1"/>
</dbReference>
<feature type="domain" description="Pyridoxamine kinase/Phosphomethylpyrimidine kinase" evidence="7">
    <location>
        <begin position="13"/>
        <end position="252"/>
    </location>
</feature>
<dbReference type="GO" id="GO:0008902">
    <property type="term" value="F:hydroxymethylpyrimidine kinase activity"/>
    <property type="evidence" value="ECO:0007669"/>
    <property type="project" value="UniProtKB-EC"/>
</dbReference>
<dbReference type="PANTHER" id="PTHR20858:SF17">
    <property type="entry name" value="HYDROXYMETHYLPYRIMIDINE_PHOSPHOMETHYLPYRIMIDINE KINASE THI20-RELATED"/>
    <property type="match status" value="1"/>
</dbReference>
<sequence>MSLPVVLSIAGSDGSAGAGIQADLKTFSALGVYGLTVITAITIQNTQGVKEVFPMPLKMIEKQLDILFTDFKIDIVKIGMLAASDIADFVGCYLSKKQVPFILDTIFKASDGTSLFDGSFDNLISNAFMVTPNLDEASTIAGIEIKNVNDMMEGAKRIKEKGAKYVLIKGGHLRSEEAVDILFDGENFEVFTSSKVKTANTHGTGCTLSSAIAANIAKRMPVVVAVRKAKEFLTESLLRGKNYKLGKGRGPLIHF</sequence>
<evidence type="ECO:0000256" key="3">
    <source>
        <dbReference type="ARBA" id="ARBA00022679"/>
    </source>
</evidence>
<keyword evidence="4" id="KW-0547">Nucleotide-binding</keyword>
<dbReference type="GO" id="GO:0008972">
    <property type="term" value="F:phosphomethylpyrimidine kinase activity"/>
    <property type="evidence" value="ECO:0007669"/>
    <property type="project" value="InterPro"/>
</dbReference>
<comment type="caution">
    <text evidence="8">The sequence shown here is derived from an EMBL/GenBank/DDBJ whole genome shotgun (WGS) entry which is preliminary data.</text>
</comment>
<dbReference type="InterPro" id="IPR004399">
    <property type="entry name" value="HMP/HMP-P_kinase_dom"/>
</dbReference>
<dbReference type="PANTHER" id="PTHR20858">
    <property type="entry name" value="PHOSPHOMETHYLPYRIMIDINE KINASE"/>
    <property type="match status" value="1"/>
</dbReference>
<dbReference type="CDD" id="cd01169">
    <property type="entry name" value="HMPP_kinase"/>
    <property type="match status" value="1"/>
</dbReference>
<dbReference type="GO" id="GO:0005524">
    <property type="term" value="F:ATP binding"/>
    <property type="evidence" value="ECO:0007669"/>
    <property type="project" value="UniProtKB-KW"/>
</dbReference>
<dbReference type="Gene3D" id="3.40.1190.20">
    <property type="match status" value="1"/>
</dbReference>
<comment type="pathway">
    <text evidence="1">Cofactor biosynthesis; thiamine diphosphate biosynthesis.</text>
</comment>
<accession>A0A5A8F4H1</accession>
<dbReference type="SUPFAM" id="SSF53613">
    <property type="entry name" value="Ribokinase-like"/>
    <property type="match status" value="1"/>
</dbReference>
<evidence type="ECO:0000313" key="9">
    <source>
        <dbReference type="Proteomes" id="UP000322876"/>
    </source>
</evidence>
<evidence type="ECO:0000256" key="6">
    <source>
        <dbReference type="ARBA" id="ARBA00022840"/>
    </source>
</evidence>
<evidence type="ECO:0000256" key="1">
    <source>
        <dbReference type="ARBA" id="ARBA00004948"/>
    </source>
</evidence>
<dbReference type="GO" id="GO:0005829">
    <property type="term" value="C:cytosol"/>
    <property type="evidence" value="ECO:0007669"/>
    <property type="project" value="TreeGrafter"/>
</dbReference>
<dbReference type="AlphaFoldDB" id="A0A5A8F4H1"/>
<dbReference type="InterPro" id="IPR013749">
    <property type="entry name" value="PM/HMP-P_kinase-1"/>
</dbReference>
<name>A0A5A8F4H1_9BACT</name>
<dbReference type="OrthoDB" id="9810880at2"/>
<keyword evidence="3 8" id="KW-0808">Transferase</keyword>
<dbReference type="RefSeq" id="WP_149265696.1">
    <property type="nucleotide sequence ID" value="NZ_VFJB01000003.1"/>
</dbReference>
<evidence type="ECO:0000259" key="7">
    <source>
        <dbReference type="Pfam" id="PF08543"/>
    </source>
</evidence>
<keyword evidence="6" id="KW-0067">ATP-binding</keyword>
<evidence type="ECO:0000256" key="2">
    <source>
        <dbReference type="ARBA" id="ARBA00012135"/>
    </source>
</evidence>
<dbReference type="NCBIfam" id="TIGR00097">
    <property type="entry name" value="HMP-P_kinase"/>
    <property type="match status" value="1"/>
</dbReference>
<protein>
    <recommendedName>
        <fullName evidence="2">hydroxymethylpyrimidine kinase</fullName>
        <ecNumber evidence="2">2.7.1.49</ecNumber>
    </recommendedName>
</protein>
<keyword evidence="9" id="KW-1185">Reference proteome</keyword>
<evidence type="ECO:0000256" key="4">
    <source>
        <dbReference type="ARBA" id="ARBA00022741"/>
    </source>
</evidence>
<dbReference type="GO" id="GO:0009228">
    <property type="term" value="P:thiamine biosynthetic process"/>
    <property type="evidence" value="ECO:0007669"/>
    <property type="project" value="InterPro"/>
</dbReference>
<dbReference type="EC" id="2.7.1.49" evidence="2"/>
<dbReference type="InterPro" id="IPR029056">
    <property type="entry name" value="Ribokinase-like"/>
</dbReference>
<reference evidence="8 9" key="1">
    <citation type="submission" date="2019-06" db="EMBL/GenBank/DDBJ databases">
        <title>Genomic insights into carbon and energy metabolism of Deferribacter autotrophicus revealed new metabolic traits in the phylum Deferribacteres.</title>
        <authorList>
            <person name="Slobodkin A.I."/>
            <person name="Slobodkina G.B."/>
            <person name="Allioux M."/>
            <person name="Alain K."/>
            <person name="Jebbar M."/>
            <person name="Shadrin V."/>
            <person name="Kublanov I.V."/>
            <person name="Toshchakov S.V."/>
            <person name="Bonch-Osmolovskaya E.A."/>
        </authorList>
    </citation>
    <scope>NUCLEOTIDE SEQUENCE [LARGE SCALE GENOMIC DNA]</scope>
    <source>
        <strain evidence="8 9">SL50</strain>
    </source>
</reference>
<keyword evidence="5 8" id="KW-0418">Kinase</keyword>
<gene>
    <name evidence="8" type="primary">thiD</name>
    <name evidence="8" type="ORF">FHQ18_03030</name>
</gene>
<dbReference type="EMBL" id="VFJB01000003">
    <property type="protein sequence ID" value="KAA0258936.1"/>
    <property type="molecule type" value="Genomic_DNA"/>
</dbReference>
<dbReference type="Pfam" id="PF08543">
    <property type="entry name" value="Phos_pyr_kin"/>
    <property type="match status" value="1"/>
</dbReference>
<evidence type="ECO:0000313" key="8">
    <source>
        <dbReference type="EMBL" id="KAA0258936.1"/>
    </source>
</evidence>